<dbReference type="Proteomes" id="UP000642571">
    <property type="component" value="Unassembled WGS sequence"/>
</dbReference>
<sequence length="57" mass="6384">MQYVQYASGIMKAGEANTMIKLALANKNIVDRADHFIKSLHQTQKKAASKFADHHNV</sequence>
<dbReference type="EMBL" id="BMIN01000003">
    <property type="protein sequence ID" value="GGD05167.1"/>
    <property type="molecule type" value="Genomic_DNA"/>
</dbReference>
<comment type="caution">
    <text evidence="1">The sequence shown here is derived from an EMBL/GenBank/DDBJ whole genome shotgun (WGS) entry which is preliminary data.</text>
</comment>
<name>A0ABQ1PWJ4_9BACI</name>
<evidence type="ECO:0000313" key="1">
    <source>
        <dbReference type="EMBL" id="GGD05167.1"/>
    </source>
</evidence>
<reference evidence="2" key="1">
    <citation type="journal article" date="2019" name="Int. J. Syst. Evol. Microbiol.">
        <title>The Global Catalogue of Microorganisms (GCM) 10K type strain sequencing project: providing services to taxonomists for standard genome sequencing and annotation.</title>
        <authorList>
            <consortium name="The Broad Institute Genomics Platform"/>
            <consortium name="The Broad Institute Genome Sequencing Center for Infectious Disease"/>
            <person name="Wu L."/>
            <person name="Ma J."/>
        </authorList>
    </citation>
    <scope>NUCLEOTIDE SEQUENCE [LARGE SCALE GENOMIC DNA]</scope>
    <source>
        <strain evidence="2">CGMCC 1.15353</strain>
    </source>
</reference>
<organism evidence="1 2">
    <name type="scientific">Pontibacillus salipaludis</name>
    <dbReference type="NCBI Taxonomy" id="1697394"/>
    <lineage>
        <taxon>Bacteria</taxon>
        <taxon>Bacillati</taxon>
        <taxon>Bacillota</taxon>
        <taxon>Bacilli</taxon>
        <taxon>Bacillales</taxon>
        <taxon>Bacillaceae</taxon>
        <taxon>Pontibacillus</taxon>
    </lineage>
</organism>
<proteinExistence type="predicted"/>
<gene>
    <name evidence="1" type="ORF">GCM10011389_10820</name>
</gene>
<accession>A0ABQ1PWJ4</accession>
<dbReference type="RefSeq" id="WP_188651586.1">
    <property type="nucleotide sequence ID" value="NZ_BMIN01000003.1"/>
</dbReference>
<protein>
    <submittedName>
        <fullName evidence="1">Uncharacterized protein</fullName>
    </submittedName>
</protein>
<evidence type="ECO:0000313" key="2">
    <source>
        <dbReference type="Proteomes" id="UP000642571"/>
    </source>
</evidence>
<keyword evidence="2" id="KW-1185">Reference proteome</keyword>